<proteinExistence type="predicted"/>
<dbReference type="AlphaFoldDB" id="A0A7C4QJV6"/>
<feature type="transmembrane region" description="Helical" evidence="1">
    <location>
        <begin position="110"/>
        <end position="135"/>
    </location>
</feature>
<organism evidence="2">
    <name type="scientific">Schlesneria paludicola</name>
    <dbReference type="NCBI Taxonomy" id="360056"/>
    <lineage>
        <taxon>Bacteria</taxon>
        <taxon>Pseudomonadati</taxon>
        <taxon>Planctomycetota</taxon>
        <taxon>Planctomycetia</taxon>
        <taxon>Planctomycetales</taxon>
        <taxon>Planctomycetaceae</taxon>
        <taxon>Schlesneria</taxon>
    </lineage>
</organism>
<keyword evidence="1" id="KW-1133">Transmembrane helix</keyword>
<keyword evidence="1" id="KW-0472">Membrane</keyword>
<gene>
    <name evidence="2" type="ORF">ENS64_15360</name>
</gene>
<evidence type="ECO:0000256" key="1">
    <source>
        <dbReference type="SAM" id="Phobius"/>
    </source>
</evidence>
<feature type="transmembrane region" description="Helical" evidence="1">
    <location>
        <begin position="12"/>
        <end position="39"/>
    </location>
</feature>
<sequence length="212" mass="22711">MATAWDAFGKQLGLLVGANLLMTVLTLMSLAPVFVVIAIGAAAAEQQDPDLSLLLLLFLPASFLPFAAVQCFLMPGLTRLYLGVSRGDKVSLGTVFAGGRYFFRTVLSTVVFVLAVGLGLLMCLIPGIFVALRLWPYLYLLVDEDLPALESLKRAADITRDNMGTSLILGLVSFGINVAAQLVCGILQLFTLPLSGLFFSTAYVKMTGQDQL</sequence>
<reference evidence="2" key="1">
    <citation type="journal article" date="2020" name="mSystems">
        <title>Genome- and Community-Level Interaction Insights into Carbon Utilization and Element Cycling Functions of Hydrothermarchaeota in Hydrothermal Sediment.</title>
        <authorList>
            <person name="Zhou Z."/>
            <person name="Liu Y."/>
            <person name="Xu W."/>
            <person name="Pan J."/>
            <person name="Luo Z.H."/>
            <person name="Li M."/>
        </authorList>
    </citation>
    <scope>NUCLEOTIDE SEQUENCE [LARGE SCALE GENOMIC DNA]</scope>
    <source>
        <strain evidence="2">SpSt-508</strain>
    </source>
</reference>
<feature type="transmembrane region" description="Helical" evidence="1">
    <location>
        <begin position="167"/>
        <end position="190"/>
    </location>
</feature>
<name>A0A7C4QJV6_9PLAN</name>
<dbReference type="EMBL" id="DSVQ01000018">
    <property type="protein sequence ID" value="HGT40621.1"/>
    <property type="molecule type" value="Genomic_DNA"/>
</dbReference>
<evidence type="ECO:0008006" key="3">
    <source>
        <dbReference type="Google" id="ProtNLM"/>
    </source>
</evidence>
<accession>A0A7C4QJV6</accession>
<feature type="transmembrane region" description="Helical" evidence="1">
    <location>
        <begin position="51"/>
        <end position="73"/>
    </location>
</feature>
<protein>
    <recommendedName>
        <fullName evidence="3">DUF975 family protein</fullName>
    </recommendedName>
</protein>
<comment type="caution">
    <text evidence="2">The sequence shown here is derived from an EMBL/GenBank/DDBJ whole genome shotgun (WGS) entry which is preliminary data.</text>
</comment>
<keyword evidence="1" id="KW-0812">Transmembrane</keyword>
<evidence type="ECO:0000313" key="2">
    <source>
        <dbReference type="EMBL" id="HGT40621.1"/>
    </source>
</evidence>